<keyword evidence="2" id="KW-1185">Reference proteome</keyword>
<dbReference type="RefSeq" id="WP_125006544.1">
    <property type="nucleotide sequence ID" value="NZ_BHYK01000068.1"/>
</dbReference>
<evidence type="ECO:0000313" key="1">
    <source>
        <dbReference type="EMBL" id="GCD13207.1"/>
    </source>
</evidence>
<dbReference type="AlphaFoldDB" id="A0A401UUI3"/>
<name>A0A401UUI3_9CLOT</name>
<comment type="caution">
    <text evidence="1">The sequence shown here is derived from an EMBL/GenBank/DDBJ whole genome shotgun (WGS) entry which is preliminary data.</text>
</comment>
<protein>
    <submittedName>
        <fullName evidence="1">Uncharacterized protein</fullName>
    </submittedName>
</protein>
<proteinExistence type="predicted"/>
<evidence type="ECO:0000313" key="2">
    <source>
        <dbReference type="Proteomes" id="UP000287872"/>
    </source>
</evidence>
<dbReference type="EMBL" id="BHYK01000068">
    <property type="protein sequence ID" value="GCD13207.1"/>
    <property type="molecule type" value="Genomic_DNA"/>
</dbReference>
<gene>
    <name evidence="1" type="ORF">Ctaglu_48300</name>
</gene>
<accession>A0A401UUI3</accession>
<reference evidence="1 2" key="1">
    <citation type="submission" date="2018-11" db="EMBL/GenBank/DDBJ databases">
        <title>Genome sequencing and assembly of Clostridium tagluense strain A121.</title>
        <authorList>
            <person name="Murakami T."/>
            <person name="Segawa T."/>
            <person name="Shcherbakova V.A."/>
            <person name="Mori H."/>
            <person name="Yoshimura Y."/>
        </authorList>
    </citation>
    <scope>NUCLEOTIDE SEQUENCE [LARGE SCALE GENOMIC DNA]</scope>
    <source>
        <strain evidence="1 2">A121</strain>
    </source>
</reference>
<organism evidence="1 2">
    <name type="scientific">Clostridium tagluense</name>
    <dbReference type="NCBI Taxonomy" id="360422"/>
    <lineage>
        <taxon>Bacteria</taxon>
        <taxon>Bacillati</taxon>
        <taxon>Bacillota</taxon>
        <taxon>Clostridia</taxon>
        <taxon>Eubacteriales</taxon>
        <taxon>Clostridiaceae</taxon>
        <taxon>Clostridium</taxon>
    </lineage>
</organism>
<sequence>MANKKTDIKGLANIGKGILSSLEDINNMEETSNQVKEEMCKPVIEEKKKKEKKNFMLTETAIEQLFQLKFKYRKKDYSTIVEEAIAAYYQKNI</sequence>
<dbReference type="Proteomes" id="UP000287872">
    <property type="component" value="Unassembled WGS sequence"/>
</dbReference>